<dbReference type="InterPro" id="IPR043504">
    <property type="entry name" value="Peptidase_S1_PA_chymotrypsin"/>
</dbReference>
<keyword evidence="14" id="KW-1185">Reference proteome</keyword>
<evidence type="ECO:0000256" key="11">
    <source>
        <dbReference type="SAM" id="SignalP"/>
    </source>
</evidence>
<dbReference type="CDD" id="cd00190">
    <property type="entry name" value="Tryp_SPc"/>
    <property type="match status" value="1"/>
</dbReference>
<keyword evidence="5" id="KW-0378">Hydrolase</keyword>
<proteinExistence type="inferred from homology"/>
<dbReference type="InterPro" id="IPR001254">
    <property type="entry name" value="Trypsin_dom"/>
</dbReference>
<keyword evidence="7" id="KW-1015">Disulfide bond</keyword>
<keyword evidence="10" id="KW-1205">Fibrinolytic toxin</keyword>
<reference evidence="13 14" key="1">
    <citation type="submission" date="2023-11" db="EMBL/GenBank/DDBJ databases">
        <authorList>
            <person name="Okamura Y."/>
        </authorList>
    </citation>
    <scope>NUCLEOTIDE SEQUENCE [LARGE SCALE GENOMIC DNA]</scope>
</reference>
<dbReference type="PROSITE" id="PS50240">
    <property type="entry name" value="TRYPSIN_DOM"/>
    <property type="match status" value="1"/>
</dbReference>
<comment type="subcellular location">
    <subcellularLocation>
        <location evidence="1">Secreted</location>
        <location evidence="1">Extracellular space</location>
    </subcellularLocation>
</comment>
<feature type="signal peptide" evidence="11">
    <location>
        <begin position="1"/>
        <end position="19"/>
    </location>
</feature>
<dbReference type="PRINTS" id="PR00722">
    <property type="entry name" value="CHYMOTRYPSIN"/>
</dbReference>
<evidence type="ECO:0000256" key="9">
    <source>
        <dbReference type="ARBA" id="ARBA00055534"/>
    </source>
</evidence>
<sequence length="236" mass="25927">MSNLFAFLTILLLGSLVESKDAPPGSLPFVASIQIDGKHVCSGTIFPNNWVITAAEYVYDKSSESLTIVVGTVDLEKPGSNYSVAEIVVHPKYDYRDLAYDLALLRVGERMEYSDKVYPIFPAHMKTEEKANLLAAGWRLNKDEDPSSKLQVKNVTAITNEECKAKLRIPISDSVVCTSDNDGDKPNNYIGDTGGPLVEGDVLAGVIIIMFKPQTRPGLSARVFDANEWINKTLRS</sequence>
<dbReference type="InterPro" id="IPR050430">
    <property type="entry name" value="Peptidase_S1"/>
</dbReference>
<evidence type="ECO:0000256" key="10">
    <source>
        <dbReference type="ARBA" id="ARBA00084094"/>
    </source>
</evidence>
<protein>
    <recommendedName>
        <fullName evidence="12">Peptidase S1 domain-containing protein</fullName>
    </recommendedName>
</protein>
<dbReference type="EMBL" id="CAVLEF010000009">
    <property type="protein sequence ID" value="CAK1547422.1"/>
    <property type="molecule type" value="Genomic_DNA"/>
</dbReference>
<keyword evidence="6" id="KW-0720">Serine protease</keyword>
<dbReference type="GO" id="GO:0090729">
    <property type="term" value="F:toxin activity"/>
    <property type="evidence" value="ECO:0007669"/>
    <property type="project" value="UniProtKB-KW"/>
</dbReference>
<comment type="function">
    <text evidence="9">Fibrinolytic activity; shows preferential cleavage of Arg-Gly bonds in all three fibrinogen chains. Contact with the caterpillars causes severe bleeding, due the anticoagulant effect of the protein.</text>
</comment>
<dbReference type="SMART" id="SM00020">
    <property type="entry name" value="Tryp_SPc"/>
    <property type="match status" value="1"/>
</dbReference>
<evidence type="ECO:0000256" key="4">
    <source>
        <dbReference type="ARBA" id="ARBA00022670"/>
    </source>
</evidence>
<evidence type="ECO:0000256" key="1">
    <source>
        <dbReference type="ARBA" id="ARBA00004239"/>
    </source>
</evidence>
<dbReference type="GO" id="GO:0006508">
    <property type="term" value="P:proteolysis"/>
    <property type="evidence" value="ECO:0007669"/>
    <property type="project" value="UniProtKB-KW"/>
</dbReference>
<evidence type="ECO:0000313" key="13">
    <source>
        <dbReference type="EMBL" id="CAK1547422.1"/>
    </source>
</evidence>
<keyword evidence="4" id="KW-0645">Protease</keyword>
<evidence type="ECO:0000259" key="12">
    <source>
        <dbReference type="PROSITE" id="PS50240"/>
    </source>
</evidence>
<accession>A0AAV1JE59</accession>
<evidence type="ECO:0000256" key="3">
    <source>
        <dbReference type="ARBA" id="ARBA00022656"/>
    </source>
</evidence>
<dbReference type="GO" id="GO:0005576">
    <property type="term" value="C:extracellular region"/>
    <property type="evidence" value="ECO:0007669"/>
    <property type="project" value="UniProtKB-SubCell"/>
</dbReference>
<dbReference type="Pfam" id="PF00089">
    <property type="entry name" value="Trypsin"/>
    <property type="match status" value="1"/>
</dbReference>
<dbReference type="FunFam" id="2.40.10.10:FF:000068">
    <property type="entry name" value="transmembrane protease serine 2"/>
    <property type="match status" value="1"/>
</dbReference>
<organism evidence="13 14">
    <name type="scientific">Leptosia nina</name>
    <dbReference type="NCBI Taxonomy" id="320188"/>
    <lineage>
        <taxon>Eukaryota</taxon>
        <taxon>Metazoa</taxon>
        <taxon>Ecdysozoa</taxon>
        <taxon>Arthropoda</taxon>
        <taxon>Hexapoda</taxon>
        <taxon>Insecta</taxon>
        <taxon>Pterygota</taxon>
        <taxon>Neoptera</taxon>
        <taxon>Endopterygota</taxon>
        <taxon>Lepidoptera</taxon>
        <taxon>Glossata</taxon>
        <taxon>Ditrysia</taxon>
        <taxon>Papilionoidea</taxon>
        <taxon>Pieridae</taxon>
        <taxon>Pierinae</taxon>
        <taxon>Leptosia</taxon>
    </lineage>
</organism>
<dbReference type="Gene3D" id="2.40.10.10">
    <property type="entry name" value="Trypsin-like serine proteases"/>
    <property type="match status" value="1"/>
</dbReference>
<evidence type="ECO:0000256" key="5">
    <source>
        <dbReference type="ARBA" id="ARBA00022801"/>
    </source>
</evidence>
<keyword evidence="8" id="KW-1199">Hemostasis impairing toxin</keyword>
<dbReference type="GO" id="GO:0004252">
    <property type="term" value="F:serine-type endopeptidase activity"/>
    <property type="evidence" value="ECO:0007669"/>
    <property type="project" value="InterPro"/>
</dbReference>
<evidence type="ECO:0000256" key="2">
    <source>
        <dbReference type="ARBA" id="ARBA00007664"/>
    </source>
</evidence>
<feature type="domain" description="Peptidase S1" evidence="12">
    <location>
        <begin position="12"/>
        <end position="235"/>
    </location>
</feature>
<dbReference type="InterPro" id="IPR009003">
    <property type="entry name" value="Peptidase_S1_PA"/>
</dbReference>
<keyword evidence="3" id="KW-0800">Toxin</keyword>
<evidence type="ECO:0000256" key="7">
    <source>
        <dbReference type="ARBA" id="ARBA00023157"/>
    </source>
</evidence>
<keyword evidence="11" id="KW-0732">Signal</keyword>
<gene>
    <name evidence="13" type="ORF">LNINA_LOCUS6899</name>
</gene>
<evidence type="ECO:0000256" key="6">
    <source>
        <dbReference type="ARBA" id="ARBA00022825"/>
    </source>
</evidence>
<evidence type="ECO:0000313" key="14">
    <source>
        <dbReference type="Proteomes" id="UP001497472"/>
    </source>
</evidence>
<comment type="similarity">
    <text evidence="2">Belongs to the peptidase S1 family.</text>
</comment>
<feature type="chain" id="PRO_5043572738" description="Peptidase S1 domain-containing protein" evidence="11">
    <location>
        <begin position="20"/>
        <end position="236"/>
    </location>
</feature>
<name>A0AAV1JE59_9NEOP</name>
<dbReference type="PANTHER" id="PTHR24276">
    <property type="entry name" value="POLYSERASE-RELATED"/>
    <property type="match status" value="1"/>
</dbReference>
<dbReference type="AlphaFoldDB" id="A0AAV1JE59"/>
<dbReference type="SUPFAM" id="SSF50494">
    <property type="entry name" value="Trypsin-like serine proteases"/>
    <property type="match status" value="1"/>
</dbReference>
<comment type="caution">
    <text evidence="13">The sequence shown here is derived from an EMBL/GenBank/DDBJ whole genome shotgun (WGS) entry which is preliminary data.</text>
</comment>
<dbReference type="PANTHER" id="PTHR24276:SF96">
    <property type="entry name" value="PEPTIDASE S1 DOMAIN-CONTAINING PROTEIN"/>
    <property type="match status" value="1"/>
</dbReference>
<evidence type="ECO:0000256" key="8">
    <source>
        <dbReference type="ARBA" id="ARBA00023240"/>
    </source>
</evidence>
<dbReference type="Proteomes" id="UP001497472">
    <property type="component" value="Unassembled WGS sequence"/>
</dbReference>
<dbReference type="InterPro" id="IPR001314">
    <property type="entry name" value="Peptidase_S1A"/>
</dbReference>